<evidence type="ECO:0000313" key="3">
    <source>
        <dbReference type="EMBL" id="RKP26523.1"/>
    </source>
</evidence>
<keyword evidence="2" id="KW-0812">Transmembrane</keyword>
<feature type="transmembrane region" description="Helical" evidence="2">
    <location>
        <begin position="164"/>
        <end position="185"/>
    </location>
</feature>
<feature type="region of interest" description="Disordered" evidence="1">
    <location>
        <begin position="1"/>
        <end position="27"/>
    </location>
</feature>
<evidence type="ECO:0000313" key="4">
    <source>
        <dbReference type="Proteomes" id="UP000278143"/>
    </source>
</evidence>
<sequence>MGMPQSNIDEKKAASTSSEPLSLLERRLSGRTGASGVTFVDKRIEVTRGLALPNARAPRTPYPDTVPFTPVSGNPVPRTPGEGILDQAGAVLNTAIANDNKTNGTLPSVHPSSTASVAPASHATSNGATGTTTTTTTSAAAAAALNKRRSTTARFAWMSDLRRIIGVTTIAAVMLAMIATSAWPYE</sequence>
<proteinExistence type="predicted"/>
<dbReference type="EMBL" id="KZ989402">
    <property type="protein sequence ID" value="RKP26523.1"/>
    <property type="molecule type" value="Genomic_DNA"/>
</dbReference>
<dbReference type="AlphaFoldDB" id="A0A4P9Z202"/>
<dbReference type="Proteomes" id="UP000278143">
    <property type="component" value="Unassembled WGS sequence"/>
</dbReference>
<keyword evidence="2" id="KW-1133">Transmembrane helix</keyword>
<keyword evidence="4" id="KW-1185">Reference proteome</keyword>
<organism evidence="3 4">
    <name type="scientific">Syncephalis pseudoplumigaleata</name>
    <dbReference type="NCBI Taxonomy" id="1712513"/>
    <lineage>
        <taxon>Eukaryota</taxon>
        <taxon>Fungi</taxon>
        <taxon>Fungi incertae sedis</taxon>
        <taxon>Zoopagomycota</taxon>
        <taxon>Zoopagomycotina</taxon>
        <taxon>Zoopagomycetes</taxon>
        <taxon>Zoopagales</taxon>
        <taxon>Piptocephalidaceae</taxon>
        <taxon>Syncephalis</taxon>
    </lineage>
</organism>
<name>A0A4P9Z202_9FUNG</name>
<evidence type="ECO:0000256" key="1">
    <source>
        <dbReference type="SAM" id="MobiDB-lite"/>
    </source>
</evidence>
<feature type="compositionally biased region" description="Polar residues" evidence="1">
    <location>
        <begin position="103"/>
        <end position="116"/>
    </location>
</feature>
<keyword evidence="2" id="KW-0472">Membrane</keyword>
<feature type="region of interest" description="Disordered" evidence="1">
    <location>
        <begin position="103"/>
        <end position="134"/>
    </location>
</feature>
<accession>A0A4P9Z202</accession>
<reference evidence="4" key="1">
    <citation type="journal article" date="2018" name="Nat. Microbiol.">
        <title>Leveraging single-cell genomics to expand the fungal tree of life.</title>
        <authorList>
            <person name="Ahrendt S.R."/>
            <person name="Quandt C.A."/>
            <person name="Ciobanu D."/>
            <person name="Clum A."/>
            <person name="Salamov A."/>
            <person name="Andreopoulos B."/>
            <person name="Cheng J.F."/>
            <person name="Woyke T."/>
            <person name="Pelin A."/>
            <person name="Henrissat B."/>
            <person name="Reynolds N.K."/>
            <person name="Benny G.L."/>
            <person name="Smith M.E."/>
            <person name="James T.Y."/>
            <person name="Grigoriev I.V."/>
        </authorList>
    </citation>
    <scope>NUCLEOTIDE SEQUENCE [LARGE SCALE GENOMIC DNA]</scope>
    <source>
        <strain evidence="4">Benny S71-1</strain>
    </source>
</reference>
<gene>
    <name evidence="3" type="ORF">SYNPS1DRAFT_27789</name>
</gene>
<dbReference type="OrthoDB" id="5598320at2759"/>
<feature type="compositionally biased region" description="Low complexity" evidence="1">
    <location>
        <begin position="120"/>
        <end position="134"/>
    </location>
</feature>
<evidence type="ECO:0000256" key="2">
    <source>
        <dbReference type="SAM" id="Phobius"/>
    </source>
</evidence>
<protein>
    <submittedName>
        <fullName evidence="3">Uncharacterized protein</fullName>
    </submittedName>
</protein>